<organism evidence="1 2">
    <name type="scientific">Hypoxylon rubiginosum</name>
    <dbReference type="NCBI Taxonomy" id="110542"/>
    <lineage>
        <taxon>Eukaryota</taxon>
        <taxon>Fungi</taxon>
        <taxon>Dikarya</taxon>
        <taxon>Ascomycota</taxon>
        <taxon>Pezizomycotina</taxon>
        <taxon>Sordariomycetes</taxon>
        <taxon>Xylariomycetidae</taxon>
        <taxon>Xylariales</taxon>
        <taxon>Hypoxylaceae</taxon>
        <taxon>Hypoxylon</taxon>
    </lineage>
</organism>
<keyword evidence="2" id="KW-1185">Reference proteome</keyword>
<dbReference type="Proteomes" id="UP001497700">
    <property type="component" value="Unassembled WGS sequence"/>
</dbReference>
<protein>
    <submittedName>
        <fullName evidence="1">Uncharacterized protein</fullName>
    </submittedName>
</protein>
<name>A0ACB9YY45_9PEZI</name>
<accession>A0ACB9YY45</accession>
<evidence type="ECO:0000313" key="2">
    <source>
        <dbReference type="Proteomes" id="UP001497700"/>
    </source>
</evidence>
<dbReference type="EMBL" id="MU393488">
    <property type="protein sequence ID" value="KAI4864340.1"/>
    <property type="molecule type" value="Genomic_DNA"/>
</dbReference>
<proteinExistence type="predicted"/>
<gene>
    <name evidence="1" type="ORF">F4820DRAFT_424112</name>
</gene>
<reference evidence="1 2" key="1">
    <citation type="journal article" date="2022" name="New Phytol.">
        <title>Ecological generalism drives hyperdiversity of secondary metabolite gene clusters in xylarialean endophytes.</title>
        <authorList>
            <person name="Franco M.E.E."/>
            <person name="Wisecaver J.H."/>
            <person name="Arnold A.E."/>
            <person name="Ju Y.M."/>
            <person name="Slot J.C."/>
            <person name="Ahrendt S."/>
            <person name="Moore L.P."/>
            <person name="Eastman K.E."/>
            <person name="Scott K."/>
            <person name="Konkel Z."/>
            <person name="Mondo S.J."/>
            <person name="Kuo A."/>
            <person name="Hayes R.D."/>
            <person name="Haridas S."/>
            <person name="Andreopoulos B."/>
            <person name="Riley R."/>
            <person name="LaButti K."/>
            <person name="Pangilinan J."/>
            <person name="Lipzen A."/>
            <person name="Amirebrahimi M."/>
            <person name="Yan J."/>
            <person name="Adam C."/>
            <person name="Keymanesh K."/>
            <person name="Ng V."/>
            <person name="Louie K."/>
            <person name="Northen T."/>
            <person name="Drula E."/>
            <person name="Henrissat B."/>
            <person name="Hsieh H.M."/>
            <person name="Youens-Clark K."/>
            <person name="Lutzoni F."/>
            <person name="Miadlikowska J."/>
            <person name="Eastwood D.C."/>
            <person name="Hamelin R.C."/>
            <person name="Grigoriev I.V."/>
            <person name="U'Ren J.M."/>
        </authorList>
    </citation>
    <scope>NUCLEOTIDE SEQUENCE [LARGE SCALE GENOMIC DNA]</scope>
    <source>
        <strain evidence="1 2">CBS 119005</strain>
    </source>
</reference>
<sequence length="125" mass="13912">MSTPLPRFVNDTKPPSTEPTSPLLPKESAPESILLCGPKTPFQWIGCVLASFICFSMIFAILTVATIAALYTLTHTYYSMWTWCKIYLGVSGSLFLFGTSAEALGYVGWWVWTRWLTRYRGGAGT</sequence>
<comment type="caution">
    <text evidence="1">The sequence shown here is derived from an EMBL/GenBank/DDBJ whole genome shotgun (WGS) entry which is preliminary data.</text>
</comment>
<evidence type="ECO:0000313" key="1">
    <source>
        <dbReference type="EMBL" id="KAI4864340.1"/>
    </source>
</evidence>